<dbReference type="Gene3D" id="1.10.8.60">
    <property type="match status" value="1"/>
</dbReference>
<evidence type="ECO:0000256" key="1">
    <source>
        <dbReference type="ARBA" id="ARBA00004123"/>
    </source>
</evidence>
<evidence type="ECO:0000313" key="5">
    <source>
        <dbReference type="WBParaSite" id="SVE_0017700.1"/>
    </source>
</evidence>
<dbReference type="AlphaFoldDB" id="A0A0K0EUI3"/>
<dbReference type="PANTHER" id="PTHR46765:SF1">
    <property type="entry name" value="P-LOOP CONTAINING NUCLEOSIDE TRIPHOSPHATE HYDROLASES SUPERFAMILY PROTEIN"/>
    <property type="match status" value="1"/>
</dbReference>
<reference evidence="5" key="2">
    <citation type="submission" date="2015-08" db="UniProtKB">
        <authorList>
            <consortium name="WormBaseParasite"/>
        </authorList>
    </citation>
    <scope>IDENTIFICATION</scope>
</reference>
<dbReference type="Gene3D" id="3.40.50.300">
    <property type="entry name" value="P-loop containing nucleotide triphosphate hydrolases"/>
    <property type="match status" value="1"/>
</dbReference>
<keyword evidence="2" id="KW-0539">Nucleus</keyword>
<dbReference type="GO" id="GO:0005634">
    <property type="term" value="C:nucleus"/>
    <property type="evidence" value="ECO:0007669"/>
    <property type="project" value="UniProtKB-SubCell"/>
</dbReference>
<dbReference type="Proteomes" id="UP000035680">
    <property type="component" value="Unassembled WGS sequence"/>
</dbReference>
<organism evidence="4 5">
    <name type="scientific">Strongyloides venezuelensis</name>
    <name type="common">Threadworm</name>
    <dbReference type="NCBI Taxonomy" id="75913"/>
    <lineage>
        <taxon>Eukaryota</taxon>
        <taxon>Metazoa</taxon>
        <taxon>Ecdysozoa</taxon>
        <taxon>Nematoda</taxon>
        <taxon>Chromadorea</taxon>
        <taxon>Rhabditida</taxon>
        <taxon>Tylenchina</taxon>
        <taxon>Panagrolaimomorpha</taxon>
        <taxon>Strongyloidoidea</taxon>
        <taxon>Strongyloididae</taxon>
        <taxon>Strongyloides</taxon>
    </lineage>
</organism>
<accession>A0A0K0EUI3</accession>
<sequence length="818" mass="95805">MDDFDVNGILEEPVDFAGADNRDFEENQNLNLTHNVVSTSNYESVRKAQLHTLVDMLDKQALENWYLRFDFHDAEEKIRKIEEFQMENVQYITERLKNIKSGESNSDNVSIGQKNASAKVFVNKGLLETPPLESDWIGISVGDGSNRKYIKIKKKDDEYLKFLYKSDRKEGENDPWNELFTKVFNEYQEEKSRVQNTNRNIERVNSNERERKLLIQKYECNEGYFTLISDCSANRITLNWLKLWDKYVFGKIDFVVPEKPSWNEKGIYDVDETDSNKPKKKMLGLFGPTGCCKTTLARNIAKLCGYNVIYIPISDTLTVEQVKNKIERGITNVSMNFYLKPRNCMETNDLITIKPNCVIIDDIDFASTDLLDYLMKLSKEKGNKSLKRPLILIGNNVYSSNLKEIKSNIAVVKVSPIFSNILIKRLVEICTIEGFDIKKYQLNELIEECYYDIRRCLNNLQLMFAGKDLPDEYKAHNEISSDSSIVNIWDQIFIINRHWDSQGNMLPLSKRLDRIRNMIDRSEYADRLVFGLFQNFGVINNDSPSFNKKVSRIFEDVQLFYDISMREQLYSLLRYRSSMVAKFHLVCAFKKPLRSSRLKYDFTGPNDYRAKQEYVSILQHFRRIKSFFDWSNMMFFNDLLPYLIFILCPNVKHININYSSEDDRERLKQATGFMMQLNISIKESKNNQNVYKGLNDITNGNYFESTRFEPDITKVCVLFYDSILKIRNSEFERKMLCSQLTINKEIKTYKKIVGGDNPLSNKEIPKCMAQILSILKPNELEEKTLSKKRKVNDPKIFYVWDEDSTEIANTKTIRLCDF</sequence>
<reference evidence="4" key="1">
    <citation type="submission" date="2014-07" db="EMBL/GenBank/DDBJ databases">
        <authorList>
            <person name="Martin A.A"/>
            <person name="De Silva N."/>
        </authorList>
    </citation>
    <scope>NUCLEOTIDE SEQUENCE</scope>
</reference>
<dbReference type="SUPFAM" id="SSF52540">
    <property type="entry name" value="P-loop containing nucleoside triphosphate hydrolases"/>
    <property type="match status" value="1"/>
</dbReference>
<evidence type="ECO:0000256" key="2">
    <source>
        <dbReference type="ARBA" id="ARBA00023242"/>
    </source>
</evidence>
<keyword evidence="4" id="KW-1185">Reference proteome</keyword>
<dbReference type="GO" id="GO:0016887">
    <property type="term" value="F:ATP hydrolysis activity"/>
    <property type="evidence" value="ECO:0007669"/>
    <property type="project" value="InterPro"/>
</dbReference>
<feature type="domain" description="AAA+ ATPase" evidence="3">
    <location>
        <begin position="279"/>
        <end position="416"/>
    </location>
</feature>
<dbReference type="InterPro" id="IPR011704">
    <property type="entry name" value="ATPase_dyneun-rel_AAA"/>
</dbReference>
<protein>
    <submittedName>
        <fullName evidence="5">Chromosome transmission fidelity protein 18 homolog (inferred by orthology to a human protein)</fullName>
    </submittedName>
</protein>
<dbReference type="GO" id="GO:0005524">
    <property type="term" value="F:ATP binding"/>
    <property type="evidence" value="ECO:0007669"/>
    <property type="project" value="InterPro"/>
</dbReference>
<comment type="subcellular location">
    <subcellularLocation>
        <location evidence="1">Nucleus</location>
    </subcellularLocation>
</comment>
<evidence type="ECO:0000313" key="4">
    <source>
        <dbReference type="Proteomes" id="UP000035680"/>
    </source>
</evidence>
<evidence type="ECO:0000259" key="3">
    <source>
        <dbReference type="SMART" id="SM00382"/>
    </source>
</evidence>
<dbReference type="CDD" id="cd00009">
    <property type="entry name" value="AAA"/>
    <property type="match status" value="1"/>
</dbReference>
<proteinExistence type="predicted"/>
<dbReference type="InterPro" id="IPR003593">
    <property type="entry name" value="AAA+_ATPase"/>
</dbReference>
<dbReference type="SMART" id="SM00382">
    <property type="entry name" value="AAA"/>
    <property type="match status" value="1"/>
</dbReference>
<dbReference type="InterPro" id="IPR053016">
    <property type="entry name" value="CTF18-RFC_complex"/>
</dbReference>
<name>A0A0K0EUI3_STRVS</name>
<dbReference type="InterPro" id="IPR027417">
    <property type="entry name" value="P-loop_NTPase"/>
</dbReference>
<dbReference type="WBParaSite" id="SVE_0017700.1">
    <property type="protein sequence ID" value="SVE_0017700.1"/>
    <property type="gene ID" value="SVE_0017700"/>
</dbReference>
<dbReference type="STRING" id="75913.A0A0K0EUI3"/>
<dbReference type="PANTHER" id="PTHR46765">
    <property type="entry name" value="P-LOOP CONTAINING NUCLEOSIDE TRIPHOSPHATE HYDROLASES SUPERFAMILY PROTEIN"/>
    <property type="match status" value="1"/>
</dbReference>
<dbReference type="Pfam" id="PF07728">
    <property type="entry name" value="AAA_5"/>
    <property type="match status" value="1"/>
</dbReference>